<dbReference type="Proteomes" id="UP000045285">
    <property type="component" value="Unassembled WGS sequence"/>
</dbReference>
<protein>
    <submittedName>
        <fullName evidence="1">Uncharacterized protein</fullName>
    </submittedName>
</protein>
<name>A0A090DFV8_MESPL</name>
<organism evidence="1 2">
    <name type="scientific">Mesorhizobium plurifarium</name>
    <dbReference type="NCBI Taxonomy" id="69974"/>
    <lineage>
        <taxon>Bacteria</taxon>
        <taxon>Pseudomonadati</taxon>
        <taxon>Pseudomonadota</taxon>
        <taxon>Alphaproteobacteria</taxon>
        <taxon>Hyphomicrobiales</taxon>
        <taxon>Phyllobacteriaceae</taxon>
        <taxon>Mesorhizobium</taxon>
    </lineage>
</organism>
<gene>
    <name evidence="1" type="ORF">MPL3356_110290</name>
</gene>
<evidence type="ECO:0000313" key="1">
    <source>
        <dbReference type="EMBL" id="CDX12017.1"/>
    </source>
</evidence>
<dbReference type="AlphaFoldDB" id="A0A090DFV8"/>
<dbReference type="EMBL" id="CCMZ01000003">
    <property type="protein sequence ID" value="CDX12017.1"/>
    <property type="molecule type" value="Genomic_DNA"/>
</dbReference>
<accession>A0A090DFV8</accession>
<sequence>MHSNSWTGIQTGPEQSVPKILAKLNMVAGRRRGRLLPLKFLDFEAMIVRRSLNGHSSGEPFLVAAIFCTYFVYIY</sequence>
<keyword evidence="2" id="KW-1185">Reference proteome</keyword>
<evidence type="ECO:0000313" key="2">
    <source>
        <dbReference type="Proteomes" id="UP000045285"/>
    </source>
</evidence>
<proteinExistence type="predicted"/>
<reference evidence="2" key="1">
    <citation type="submission" date="2014-08" db="EMBL/GenBank/DDBJ databases">
        <authorList>
            <person name="Moulin L."/>
        </authorList>
    </citation>
    <scope>NUCLEOTIDE SEQUENCE [LARGE SCALE GENOMIC DNA]</scope>
</reference>